<comment type="caution">
    <text evidence="3">The sequence shown here is derived from an EMBL/GenBank/DDBJ whole genome shotgun (WGS) entry which is preliminary data.</text>
</comment>
<dbReference type="Gene3D" id="2.60.120.10">
    <property type="entry name" value="Jelly Rolls"/>
    <property type="match status" value="1"/>
</dbReference>
<dbReference type="SUPFAM" id="SSF51182">
    <property type="entry name" value="RmlC-like cupins"/>
    <property type="match status" value="1"/>
</dbReference>
<dbReference type="Pfam" id="PF01381">
    <property type="entry name" value="HTH_3"/>
    <property type="match status" value="1"/>
</dbReference>
<dbReference type="PANTHER" id="PTHR46797">
    <property type="entry name" value="HTH-TYPE TRANSCRIPTIONAL REGULATOR"/>
    <property type="match status" value="1"/>
</dbReference>
<dbReference type="Pfam" id="PF07883">
    <property type="entry name" value="Cupin_2"/>
    <property type="match status" value="1"/>
</dbReference>
<evidence type="ECO:0000259" key="2">
    <source>
        <dbReference type="PROSITE" id="PS50943"/>
    </source>
</evidence>
<sequence length="203" mass="21789">MPNEIAEQDFQGAAQAQATDAEIGARIRSLRRAKGLRLTEVAAQTGLSIGYLSQVERGISSPSLRVLTTIAAPLGITYAELFRTGAVDTASDSIVVRRAERGSLGLRGTGMEKQLLSPPGGSRLNLYEVVLQPGGASGEDLYVHGGEEAGLILEGEMELTVEDRTWRLQTGDSFRFASGRPHRFRNPGAVTARVLWVNVSEPV</sequence>
<dbReference type="OrthoDB" id="9814751at2"/>
<dbReference type="InterPro" id="IPR050807">
    <property type="entry name" value="TransReg_Diox_bact_type"/>
</dbReference>
<dbReference type="AlphaFoldDB" id="A0A2T1HPJ7"/>
<dbReference type="Proteomes" id="UP000239772">
    <property type="component" value="Unassembled WGS sequence"/>
</dbReference>
<keyword evidence="1" id="KW-0238">DNA-binding</keyword>
<organism evidence="3 4">
    <name type="scientific">Alsobacter soli</name>
    <dbReference type="NCBI Taxonomy" id="2109933"/>
    <lineage>
        <taxon>Bacteria</taxon>
        <taxon>Pseudomonadati</taxon>
        <taxon>Pseudomonadota</taxon>
        <taxon>Alphaproteobacteria</taxon>
        <taxon>Hyphomicrobiales</taxon>
        <taxon>Alsobacteraceae</taxon>
        <taxon>Alsobacter</taxon>
    </lineage>
</organism>
<dbReference type="SUPFAM" id="SSF47413">
    <property type="entry name" value="lambda repressor-like DNA-binding domains"/>
    <property type="match status" value="1"/>
</dbReference>
<dbReference type="CDD" id="cd00093">
    <property type="entry name" value="HTH_XRE"/>
    <property type="match status" value="1"/>
</dbReference>
<dbReference type="InterPro" id="IPR013096">
    <property type="entry name" value="Cupin_2"/>
</dbReference>
<dbReference type="InterPro" id="IPR014710">
    <property type="entry name" value="RmlC-like_jellyroll"/>
</dbReference>
<dbReference type="EMBL" id="PVZS01000023">
    <property type="protein sequence ID" value="PSC03571.1"/>
    <property type="molecule type" value="Genomic_DNA"/>
</dbReference>
<evidence type="ECO:0000313" key="3">
    <source>
        <dbReference type="EMBL" id="PSC03571.1"/>
    </source>
</evidence>
<feature type="domain" description="HTH cro/C1-type" evidence="2">
    <location>
        <begin position="27"/>
        <end position="81"/>
    </location>
</feature>
<dbReference type="GO" id="GO:0003700">
    <property type="term" value="F:DNA-binding transcription factor activity"/>
    <property type="evidence" value="ECO:0007669"/>
    <property type="project" value="TreeGrafter"/>
</dbReference>
<name>A0A2T1HPJ7_9HYPH</name>
<dbReference type="InterPro" id="IPR010982">
    <property type="entry name" value="Lambda_DNA-bd_dom_sf"/>
</dbReference>
<keyword evidence="4" id="KW-1185">Reference proteome</keyword>
<dbReference type="GO" id="GO:0003677">
    <property type="term" value="F:DNA binding"/>
    <property type="evidence" value="ECO:0007669"/>
    <property type="project" value="UniProtKB-KW"/>
</dbReference>
<dbReference type="CDD" id="cd02209">
    <property type="entry name" value="cupin_XRE_C"/>
    <property type="match status" value="1"/>
</dbReference>
<reference evidence="4" key="1">
    <citation type="submission" date="2018-03" db="EMBL/GenBank/DDBJ databases">
        <authorList>
            <person name="Sun L."/>
            <person name="Liu H."/>
            <person name="Chen W."/>
            <person name="Huang K."/>
            <person name="Liu W."/>
            <person name="Gao X."/>
        </authorList>
    </citation>
    <scope>NUCLEOTIDE SEQUENCE [LARGE SCALE GENOMIC DNA]</scope>
    <source>
        <strain evidence="4">SH9</strain>
    </source>
</reference>
<evidence type="ECO:0000256" key="1">
    <source>
        <dbReference type="ARBA" id="ARBA00023125"/>
    </source>
</evidence>
<proteinExistence type="predicted"/>
<dbReference type="PANTHER" id="PTHR46797:SF2">
    <property type="entry name" value="TRANSCRIPTIONAL REGULATOR"/>
    <property type="match status" value="1"/>
</dbReference>
<dbReference type="InterPro" id="IPR011051">
    <property type="entry name" value="RmlC_Cupin_sf"/>
</dbReference>
<gene>
    <name evidence="3" type="ORF">SLNSH_18185</name>
</gene>
<dbReference type="SMART" id="SM00530">
    <property type="entry name" value="HTH_XRE"/>
    <property type="match status" value="1"/>
</dbReference>
<dbReference type="RefSeq" id="WP_106338453.1">
    <property type="nucleotide sequence ID" value="NZ_PVZS01000023.1"/>
</dbReference>
<evidence type="ECO:0000313" key="4">
    <source>
        <dbReference type="Proteomes" id="UP000239772"/>
    </source>
</evidence>
<dbReference type="InterPro" id="IPR001387">
    <property type="entry name" value="Cro/C1-type_HTH"/>
</dbReference>
<dbReference type="PROSITE" id="PS50943">
    <property type="entry name" value="HTH_CROC1"/>
    <property type="match status" value="1"/>
</dbReference>
<dbReference type="Gene3D" id="1.10.260.40">
    <property type="entry name" value="lambda repressor-like DNA-binding domains"/>
    <property type="match status" value="1"/>
</dbReference>
<protein>
    <submittedName>
        <fullName evidence="3">Transcriptional regulator</fullName>
    </submittedName>
</protein>
<accession>A0A2T1HPJ7</accession>
<dbReference type="GO" id="GO:0005829">
    <property type="term" value="C:cytosol"/>
    <property type="evidence" value="ECO:0007669"/>
    <property type="project" value="TreeGrafter"/>
</dbReference>